<evidence type="ECO:0000313" key="12">
    <source>
        <dbReference type="EMBL" id="RCX08518.1"/>
    </source>
</evidence>
<evidence type="ECO:0000256" key="5">
    <source>
        <dbReference type="ARBA" id="ARBA00022519"/>
    </source>
</evidence>
<keyword evidence="8 10" id="KW-0472">Membrane</keyword>
<comment type="subcellular location">
    <subcellularLocation>
        <location evidence="2">Cell inner membrane</location>
        <topology evidence="2">Multi-pass membrane protein</topology>
    </subcellularLocation>
</comment>
<dbReference type="GO" id="GO:0006779">
    <property type="term" value="P:porphyrin-containing compound biosynthetic process"/>
    <property type="evidence" value="ECO:0007669"/>
    <property type="project" value="UniProtKB-KW"/>
</dbReference>
<evidence type="ECO:0000256" key="8">
    <source>
        <dbReference type="ARBA" id="ARBA00023136"/>
    </source>
</evidence>
<protein>
    <submittedName>
        <fullName evidence="12">HemY protein</fullName>
    </submittedName>
</protein>
<dbReference type="EMBL" id="QPJU01000008">
    <property type="protein sequence ID" value="RCX08518.1"/>
    <property type="molecule type" value="Genomic_DNA"/>
</dbReference>
<dbReference type="NCBIfam" id="TIGR00540">
    <property type="entry name" value="TPR_hemY_coli"/>
    <property type="match status" value="1"/>
</dbReference>
<evidence type="ECO:0000313" key="13">
    <source>
        <dbReference type="Proteomes" id="UP000252174"/>
    </source>
</evidence>
<gene>
    <name evidence="12" type="ORF">DFR45_10817</name>
</gene>
<evidence type="ECO:0000256" key="1">
    <source>
        <dbReference type="ARBA" id="ARBA00002962"/>
    </source>
</evidence>
<feature type="transmembrane region" description="Helical" evidence="10">
    <location>
        <begin position="45"/>
        <end position="68"/>
    </location>
</feature>
<keyword evidence="13" id="KW-1185">Reference proteome</keyword>
<evidence type="ECO:0000256" key="7">
    <source>
        <dbReference type="ARBA" id="ARBA00022989"/>
    </source>
</evidence>
<proteinExistence type="predicted"/>
<dbReference type="AlphaFoldDB" id="A0A369AJK0"/>
<dbReference type="UniPathway" id="UPA00252"/>
<reference evidence="12 13" key="1">
    <citation type="submission" date="2018-07" db="EMBL/GenBank/DDBJ databases">
        <title>Genomic Encyclopedia of Type Strains, Phase IV (KMG-IV): sequencing the most valuable type-strain genomes for metagenomic binning, comparative biology and taxonomic classification.</title>
        <authorList>
            <person name="Goeker M."/>
        </authorList>
    </citation>
    <scope>NUCLEOTIDE SEQUENCE [LARGE SCALE GENOMIC DNA]</scope>
    <source>
        <strain evidence="12 13">DSM 100911</strain>
    </source>
</reference>
<feature type="domain" description="HemY N-terminal" evidence="11">
    <location>
        <begin position="26"/>
        <end position="116"/>
    </location>
</feature>
<comment type="caution">
    <text evidence="12">The sequence shown here is derived from an EMBL/GenBank/DDBJ whole genome shotgun (WGS) entry which is preliminary data.</text>
</comment>
<accession>A0A369AJK0</accession>
<dbReference type="GO" id="GO:0005886">
    <property type="term" value="C:plasma membrane"/>
    <property type="evidence" value="ECO:0007669"/>
    <property type="project" value="UniProtKB-SubCell"/>
</dbReference>
<evidence type="ECO:0000259" key="11">
    <source>
        <dbReference type="Pfam" id="PF07219"/>
    </source>
</evidence>
<keyword evidence="7 10" id="KW-1133">Transmembrane helix</keyword>
<comment type="pathway">
    <text evidence="3">Porphyrin-containing compound metabolism; protoheme biosynthesis.</text>
</comment>
<dbReference type="OrthoDB" id="9151794at2"/>
<evidence type="ECO:0000256" key="9">
    <source>
        <dbReference type="ARBA" id="ARBA00023244"/>
    </source>
</evidence>
<organism evidence="12 13">
    <name type="scientific">Extensimonas vulgaris</name>
    <dbReference type="NCBI Taxonomy" id="1031594"/>
    <lineage>
        <taxon>Bacteria</taxon>
        <taxon>Pseudomonadati</taxon>
        <taxon>Pseudomonadota</taxon>
        <taxon>Betaproteobacteria</taxon>
        <taxon>Burkholderiales</taxon>
        <taxon>Comamonadaceae</taxon>
        <taxon>Extensimonas</taxon>
    </lineage>
</organism>
<dbReference type="GO" id="GO:0042168">
    <property type="term" value="P:heme metabolic process"/>
    <property type="evidence" value="ECO:0007669"/>
    <property type="project" value="InterPro"/>
</dbReference>
<comment type="function">
    <text evidence="1">Involved in a late step of protoheme IX synthesis.</text>
</comment>
<keyword evidence="6 10" id="KW-0812">Transmembrane</keyword>
<evidence type="ECO:0000256" key="2">
    <source>
        <dbReference type="ARBA" id="ARBA00004429"/>
    </source>
</evidence>
<dbReference type="Gene3D" id="1.25.40.10">
    <property type="entry name" value="Tetratricopeptide repeat domain"/>
    <property type="match status" value="1"/>
</dbReference>
<evidence type="ECO:0000256" key="10">
    <source>
        <dbReference type="SAM" id="Phobius"/>
    </source>
</evidence>
<dbReference type="InterPro" id="IPR010817">
    <property type="entry name" value="HemY_N"/>
</dbReference>
<evidence type="ECO:0000256" key="6">
    <source>
        <dbReference type="ARBA" id="ARBA00022692"/>
    </source>
</evidence>
<dbReference type="Proteomes" id="UP000252174">
    <property type="component" value="Unassembled WGS sequence"/>
</dbReference>
<dbReference type="InterPro" id="IPR005254">
    <property type="entry name" value="Heme_biosyn_assoc_TPR_pro"/>
</dbReference>
<name>A0A369AJK0_9BURK</name>
<dbReference type="RefSeq" id="WP_114483802.1">
    <property type="nucleotide sequence ID" value="NZ_QPJU01000008.1"/>
</dbReference>
<sequence length="428" mass="46443">MRAALWFLILFGVAAAAALFAGTNQGSVTLFWPPYRIDLSLNLVLLLLVLGFVTLYAALRALAALLELPREARRWRLRQKERAMHGALLDGLAHLLAGRFVRARRAADAALQQEQALQAGGESVAHAVALRTLAHVVAAEGSHALQDRTTREAHLREALENLPAQGPVRVQELREGVQLRAARWTLDDRDPAAALEQLAALPHGAARRTLALRIKLKAARLAGHTAEALETARLLAKHRAFSATAAQGILRSLATNLLDGAHDAAQLQQLWASLEPAERNMPELAIHAAQRLAALGGDPAQVRAWLLPAWERLVELPHALPDAQALKLVRTLEASLDSLDAAWLARIEAAQQANPRDSRLQYLAGVACLRRDLWGKAQQLLTQAVAQLHDASLRASAWRHLATLAEQRGDAEAAAQAWKNAALQVVAP</sequence>
<keyword evidence="5" id="KW-0997">Cell inner membrane</keyword>
<evidence type="ECO:0000256" key="4">
    <source>
        <dbReference type="ARBA" id="ARBA00022475"/>
    </source>
</evidence>
<keyword evidence="9" id="KW-0627">Porphyrin biosynthesis</keyword>
<dbReference type="InterPro" id="IPR011990">
    <property type="entry name" value="TPR-like_helical_dom_sf"/>
</dbReference>
<evidence type="ECO:0000256" key="3">
    <source>
        <dbReference type="ARBA" id="ARBA00004744"/>
    </source>
</evidence>
<keyword evidence="4" id="KW-1003">Cell membrane</keyword>
<dbReference type="Pfam" id="PF07219">
    <property type="entry name" value="HemY_N"/>
    <property type="match status" value="1"/>
</dbReference>